<evidence type="ECO:0000313" key="1">
    <source>
        <dbReference type="EMBL" id="CAH1394112.1"/>
    </source>
</evidence>
<proteinExistence type="predicted"/>
<evidence type="ECO:0000313" key="2">
    <source>
        <dbReference type="Proteomes" id="UP001152798"/>
    </source>
</evidence>
<name>A0A9P0H4N1_NEZVI</name>
<dbReference type="EMBL" id="OV725078">
    <property type="protein sequence ID" value="CAH1394112.1"/>
    <property type="molecule type" value="Genomic_DNA"/>
</dbReference>
<organism evidence="1 2">
    <name type="scientific">Nezara viridula</name>
    <name type="common">Southern green stink bug</name>
    <name type="synonym">Cimex viridulus</name>
    <dbReference type="NCBI Taxonomy" id="85310"/>
    <lineage>
        <taxon>Eukaryota</taxon>
        <taxon>Metazoa</taxon>
        <taxon>Ecdysozoa</taxon>
        <taxon>Arthropoda</taxon>
        <taxon>Hexapoda</taxon>
        <taxon>Insecta</taxon>
        <taxon>Pterygota</taxon>
        <taxon>Neoptera</taxon>
        <taxon>Paraneoptera</taxon>
        <taxon>Hemiptera</taxon>
        <taxon>Heteroptera</taxon>
        <taxon>Panheteroptera</taxon>
        <taxon>Pentatomomorpha</taxon>
        <taxon>Pentatomoidea</taxon>
        <taxon>Pentatomidae</taxon>
        <taxon>Pentatominae</taxon>
        <taxon>Nezara</taxon>
    </lineage>
</organism>
<sequence>MLLMFRKSLAVLGINQVGTSIFSKNYVEYFRFYYNLTMFQD</sequence>
<keyword evidence="2" id="KW-1185">Reference proteome</keyword>
<dbReference type="AlphaFoldDB" id="A0A9P0H4N1"/>
<protein>
    <submittedName>
        <fullName evidence="1">Uncharacterized protein</fullName>
    </submittedName>
</protein>
<gene>
    <name evidence="1" type="ORF">NEZAVI_LOCUS4660</name>
</gene>
<dbReference type="Proteomes" id="UP001152798">
    <property type="component" value="Chromosome 2"/>
</dbReference>
<reference evidence="1" key="1">
    <citation type="submission" date="2022-01" db="EMBL/GenBank/DDBJ databases">
        <authorList>
            <person name="King R."/>
        </authorList>
    </citation>
    <scope>NUCLEOTIDE SEQUENCE</scope>
</reference>
<accession>A0A9P0H4N1</accession>